<evidence type="ECO:0000256" key="3">
    <source>
        <dbReference type="SAM" id="SignalP"/>
    </source>
</evidence>
<organism evidence="5 6">
    <name type="scientific">Erythrobacter mangrovi</name>
    <dbReference type="NCBI Taxonomy" id="2739433"/>
    <lineage>
        <taxon>Bacteria</taxon>
        <taxon>Pseudomonadati</taxon>
        <taxon>Pseudomonadota</taxon>
        <taxon>Alphaproteobacteria</taxon>
        <taxon>Sphingomonadales</taxon>
        <taxon>Erythrobacteraceae</taxon>
        <taxon>Erythrobacter/Porphyrobacter group</taxon>
        <taxon>Erythrobacter</taxon>
    </lineage>
</organism>
<feature type="domain" description="SPOR" evidence="4">
    <location>
        <begin position="453"/>
        <end position="525"/>
    </location>
</feature>
<keyword evidence="6" id="KW-1185">Reference proteome</keyword>
<dbReference type="KEGG" id="emv:HQR01_01370"/>
<evidence type="ECO:0000256" key="2">
    <source>
        <dbReference type="SAM" id="MobiDB-lite"/>
    </source>
</evidence>
<dbReference type="PROSITE" id="PS50005">
    <property type="entry name" value="TPR"/>
    <property type="match status" value="1"/>
</dbReference>
<feature type="compositionally biased region" description="Low complexity" evidence="2">
    <location>
        <begin position="266"/>
        <end position="286"/>
    </location>
</feature>
<sequence length="539" mass="57299">MERDLRCLRAALLLAAASSPAVLLAQAEIVQPLPPEGAARLNDALGRLARSPTDVAALIDAGEAALAVGDIAAAIGFFGRANELSPNNSRVKLGLATSYVRSRRPVEALRLFAEAERAGVDRARMAEDRALAFDLVGDAASAQELYRLALANGAGAETRRRLALSQAISGDRAGFEATLLPLLEEKDLAAFRTRAFGLAILGQTKEAIGIADAMLPQQMAARVRPYLEYMPRLTQAQQAAAGSLGIFPRTASIGTDEPQIASYAGTRTAEARPAAASSPRGTAAQAEPARQDPRTQQRRRRPDRTGSSSTGSAGQPQELAPAAASSRQGDAVRVAPPPPPPASAPAATFSPQELMPRPVEPQRSTASQPESQPATPPVRILPAPPPSPPPAPAVEQQEELPSLEDAFASFTLESRREARPAAGAVDITRIAIPREVPKPPPPPPPPPPPVHPARHWVQVATGKDRSALAFDWRRIERKSEGKLKGKGPFVARWVQANRLLAGPFKSDTAARDFMNDLKKLQIDSFTFHSAEGEVVEPLK</sequence>
<dbReference type="GO" id="GO:0042834">
    <property type="term" value="F:peptidoglycan binding"/>
    <property type="evidence" value="ECO:0007669"/>
    <property type="project" value="InterPro"/>
</dbReference>
<feature type="compositionally biased region" description="Polar residues" evidence="2">
    <location>
        <begin position="362"/>
        <end position="372"/>
    </location>
</feature>
<dbReference type="InterPro" id="IPR011990">
    <property type="entry name" value="TPR-like_helical_dom_sf"/>
</dbReference>
<dbReference type="SUPFAM" id="SSF48452">
    <property type="entry name" value="TPR-like"/>
    <property type="match status" value="1"/>
</dbReference>
<dbReference type="InterPro" id="IPR036680">
    <property type="entry name" value="SPOR-like_sf"/>
</dbReference>
<dbReference type="RefSeq" id="WP_173212009.1">
    <property type="nucleotide sequence ID" value="NZ_CP053921.1"/>
</dbReference>
<dbReference type="InterPro" id="IPR019734">
    <property type="entry name" value="TPR_rpt"/>
</dbReference>
<evidence type="ECO:0000313" key="6">
    <source>
        <dbReference type="Proteomes" id="UP000504693"/>
    </source>
</evidence>
<dbReference type="Proteomes" id="UP000504693">
    <property type="component" value="Chromosome"/>
</dbReference>
<dbReference type="AlphaFoldDB" id="A0A7D4B674"/>
<dbReference type="Pfam" id="PF05036">
    <property type="entry name" value="SPOR"/>
    <property type="match status" value="1"/>
</dbReference>
<keyword evidence="3" id="KW-0732">Signal</keyword>
<dbReference type="EMBL" id="CP053921">
    <property type="protein sequence ID" value="QKG70123.1"/>
    <property type="molecule type" value="Genomic_DNA"/>
</dbReference>
<name>A0A7D4B674_9SPHN</name>
<evidence type="ECO:0000313" key="5">
    <source>
        <dbReference type="EMBL" id="QKG70123.1"/>
    </source>
</evidence>
<proteinExistence type="predicted"/>
<feature type="repeat" description="TPR" evidence="1">
    <location>
        <begin position="55"/>
        <end position="88"/>
    </location>
</feature>
<feature type="compositionally biased region" description="Pro residues" evidence="2">
    <location>
        <begin position="382"/>
        <end position="392"/>
    </location>
</feature>
<feature type="region of interest" description="Disordered" evidence="2">
    <location>
        <begin position="266"/>
        <end position="453"/>
    </location>
</feature>
<reference evidence="5 6" key="1">
    <citation type="submission" date="2020-05" db="EMBL/GenBank/DDBJ databases">
        <title>Erythrobacter mangrovi sp. nov., isolated from rhizosphere soil of mangrove plant (Kandelia candel).</title>
        <authorList>
            <person name="Ye Y.H."/>
        </authorList>
    </citation>
    <scope>NUCLEOTIDE SEQUENCE [LARGE SCALE GENOMIC DNA]</scope>
    <source>
        <strain evidence="5 6">EB310</strain>
    </source>
</reference>
<feature type="compositionally biased region" description="Pro residues" evidence="2">
    <location>
        <begin position="438"/>
        <end position="451"/>
    </location>
</feature>
<dbReference type="SUPFAM" id="SSF110997">
    <property type="entry name" value="Sporulation related repeat"/>
    <property type="match status" value="1"/>
</dbReference>
<feature type="signal peptide" evidence="3">
    <location>
        <begin position="1"/>
        <end position="27"/>
    </location>
</feature>
<dbReference type="Pfam" id="PF14559">
    <property type="entry name" value="TPR_19"/>
    <property type="match status" value="1"/>
</dbReference>
<evidence type="ECO:0000259" key="4">
    <source>
        <dbReference type="Pfam" id="PF05036"/>
    </source>
</evidence>
<keyword evidence="1" id="KW-0802">TPR repeat</keyword>
<evidence type="ECO:0000256" key="1">
    <source>
        <dbReference type="PROSITE-ProRule" id="PRU00339"/>
    </source>
</evidence>
<dbReference type="Gene3D" id="1.25.40.10">
    <property type="entry name" value="Tetratricopeptide repeat domain"/>
    <property type="match status" value="1"/>
</dbReference>
<gene>
    <name evidence="5" type="ORF">HQR01_01370</name>
</gene>
<accession>A0A7D4B674</accession>
<protein>
    <submittedName>
        <fullName evidence="5">Tetratricopeptide repeat protein</fullName>
    </submittedName>
</protein>
<feature type="chain" id="PRO_5028827163" evidence="3">
    <location>
        <begin position="28"/>
        <end position="539"/>
    </location>
</feature>
<dbReference type="InterPro" id="IPR007730">
    <property type="entry name" value="SPOR-like_dom"/>
</dbReference>